<dbReference type="InterPro" id="IPR010562">
    <property type="entry name" value="Haemolymph_juvenile_hormone-bd"/>
</dbReference>
<evidence type="ECO:0000313" key="1">
    <source>
        <dbReference type="EMBL" id="KAK9680495.1"/>
    </source>
</evidence>
<name>A0AAW1HVW8_POPJA</name>
<dbReference type="EMBL" id="JASPKY010000889">
    <property type="protein sequence ID" value="KAK9680495.1"/>
    <property type="molecule type" value="Genomic_DNA"/>
</dbReference>
<dbReference type="Pfam" id="PF06585">
    <property type="entry name" value="JHBP"/>
    <property type="match status" value="1"/>
</dbReference>
<organism evidence="1 2">
    <name type="scientific">Popillia japonica</name>
    <name type="common">Japanese beetle</name>
    <dbReference type="NCBI Taxonomy" id="7064"/>
    <lineage>
        <taxon>Eukaryota</taxon>
        <taxon>Metazoa</taxon>
        <taxon>Ecdysozoa</taxon>
        <taxon>Arthropoda</taxon>
        <taxon>Hexapoda</taxon>
        <taxon>Insecta</taxon>
        <taxon>Pterygota</taxon>
        <taxon>Neoptera</taxon>
        <taxon>Endopterygota</taxon>
        <taxon>Coleoptera</taxon>
        <taxon>Polyphaga</taxon>
        <taxon>Scarabaeiformia</taxon>
        <taxon>Scarabaeidae</taxon>
        <taxon>Rutelinae</taxon>
        <taxon>Popillia</taxon>
    </lineage>
</organism>
<comment type="caution">
    <text evidence="1">The sequence shown here is derived from an EMBL/GenBank/DDBJ whole genome shotgun (WGS) entry which is preliminary data.</text>
</comment>
<dbReference type="Proteomes" id="UP001458880">
    <property type="component" value="Unassembled WGS sequence"/>
</dbReference>
<dbReference type="InterPro" id="IPR038606">
    <property type="entry name" value="To_sf"/>
</dbReference>
<keyword evidence="2" id="KW-1185">Reference proteome</keyword>
<gene>
    <name evidence="1" type="ORF">QE152_g39041</name>
</gene>
<dbReference type="AlphaFoldDB" id="A0AAW1HVW8"/>
<proteinExistence type="predicted"/>
<reference evidence="1 2" key="1">
    <citation type="journal article" date="2024" name="BMC Genomics">
        <title>De novo assembly and annotation of Popillia japonica's genome with initial clues to its potential as an invasive pest.</title>
        <authorList>
            <person name="Cucini C."/>
            <person name="Boschi S."/>
            <person name="Funari R."/>
            <person name="Cardaioli E."/>
            <person name="Iannotti N."/>
            <person name="Marturano G."/>
            <person name="Paoli F."/>
            <person name="Bruttini M."/>
            <person name="Carapelli A."/>
            <person name="Frati F."/>
            <person name="Nardi F."/>
        </authorList>
    </citation>
    <scope>NUCLEOTIDE SEQUENCE [LARGE SCALE GENOMIC DNA]</scope>
    <source>
        <strain evidence="1">DMR45628</strain>
    </source>
</reference>
<dbReference type="Gene3D" id="3.15.10.30">
    <property type="entry name" value="Haemolymph juvenile hormone binding protein"/>
    <property type="match status" value="1"/>
</dbReference>
<accession>A0AAW1HVW8</accession>
<sequence>MNPRQEDYRLPESGLVSCQSEPSIYTGPDHNLTGKFLVRHLLMLIILGDPSIGIPLLSPLTIPKLELSGERFTVTLTDVLFDNFKDKVVTESELDSKNNKYSFVFGCKYLNFTADCTLKDGQILTRTPSGDGRLEMSLNGEDIAEFLQENWKVLQTKVLPGLEILIKEKIDAVMTAVQENSSIEETFIGYS</sequence>
<evidence type="ECO:0000313" key="2">
    <source>
        <dbReference type="Proteomes" id="UP001458880"/>
    </source>
</evidence>
<protein>
    <submittedName>
        <fullName evidence="1">Hemolymph juvenile hormone binding protein (JHBP)</fullName>
    </submittedName>
</protein>